<evidence type="ECO:0000256" key="2">
    <source>
        <dbReference type="ARBA" id="ARBA00022840"/>
    </source>
</evidence>
<dbReference type="SUPFAM" id="SSF48452">
    <property type="entry name" value="TPR-like"/>
    <property type="match status" value="1"/>
</dbReference>
<evidence type="ECO:0000313" key="6">
    <source>
        <dbReference type="Proteomes" id="UP001160130"/>
    </source>
</evidence>
<dbReference type="InterPro" id="IPR003593">
    <property type="entry name" value="AAA+_ATPase"/>
</dbReference>
<proteinExistence type="inferred from homology"/>
<dbReference type="PANTHER" id="PTHR23077:SF171">
    <property type="entry name" value="NUCLEAR VALOSIN-CONTAINING PROTEIN-LIKE"/>
    <property type="match status" value="1"/>
</dbReference>
<dbReference type="Gene3D" id="3.40.50.300">
    <property type="entry name" value="P-loop containing nucleotide triphosphate hydrolases"/>
    <property type="match status" value="1"/>
</dbReference>
<comment type="similarity">
    <text evidence="3">Belongs to the AAA ATPase family.</text>
</comment>
<dbReference type="PANTHER" id="PTHR23077">
    <property type="entry name" value="AAA-FAMILY ATPASE"/>
    <property type="match status" value="1"/>
</dbReference>
<protein>
    <submittedName>
        <fullName evidence="5">SpoVK/Ycf46/Vps4 family AAA+-type ATPase</fullName>
    </submittedName>
</protein>
<feature type="domain" description="AAA+ ATPase" evidence="4">
    <location>
        <begin position="167"/>
        <end position="305"/>
    </location>
</feature>
<evidence type="ECO:0000256" key="3">
    <source>
        <dbReference type="RuleBase" id="RU003651"/>
    </source>
</evidence>
<dbReference type="Pfam" id="PF00004">
    <property type="entry name" value="AAA"/>
    <property type="match status" value="1"/>
</dbReference>
<evidence type="ECO:0000313" key="5">
    <source>
        <dbReference type="EMBL" id="MDH6196758.1"/>
    </source>
</evidence>
<dbReference type="SUPFAM" id="SSF52540">
    <property type="entry name" value="P-loop containing nucleoside triphosphate hydrolases"/>
    <property type="match status" value="1"/>
</dbReference>
<evidence type="ECO:0000259" key="4">
    <source>
        <dbReference type="SMART" id="SM00382"/>
    </source>
</evidence>
<dbReference type="InterPro" id="IPR003960">
    <property type="entry name" value="ATPase_AAA_CS"/>
</dbReference>
<dbReference type="EMBL" id="JARXVE010000005">
    <property type="protein sequence ID" value="MDH6196758.1"/>
    <property type="molecule type" value="Genomic_DNA"/>
</dbReference>
<reference evidence="5 6" key="1">
    <citation type="submission" date="2023-04" db="EMBL/GenBank/DDBJ databases">
        <title>Forest soil microbial communities from Buena Vista Peninsula, Colon Province, Panama.</title>
        <authorList>
            <person name="Bouskill N."/>
        </authorList>
    </citation>
    <scope>NUCLEOTIDE SEQUENCE [LARGE SCALE GENOMIC DNA]</scope>
    <source>
        <strain evidence="5 6">AC80</strain>
    </source>
</reference>
<dbReference type="Pfam" id="PF17862">
    <property type="entry name" value="AAA_lid_3"/>
    <property type="match status" value="1"/>
</dbReference>
<dbReference type="Gene3D" id="1.25.40.10">
    <property type="entry name" value="Tetratricopeptide repeat domain"/>
    <property type="match status" value="1"/>
</dbReference>
<keyword evidence="2 3" id="KW-0067">ATP-binding</keyword>
<dbReference type="InterPro" id="IPR050168">
    <property type="entry name" value="AAA_ATPase_domain"/>
</dbReference>
<accession>A0ABT6L1F7</accession>
<evidence type="ECO:0000256" key="1">
    <source>
        <dbReference type="ARBA" id="ARBA00022741"/>
    </source>
</evidence>
<name>A0ABT6L1F7_9MYCO</name>
<gene>
    <name evidence="5" type="ORF">M2272_003411</name>
</gene>
<comment type="caution">
    <text evidence="5">The sequence shown here is derived from an EMBL/GenBank/DDBJ whole genome shotgun (WGS) entry which is preliminary data.</text>
</comment>
<dbReference type="Gene3D" id="1.10.8.60">
    <property type="match status" value="1"/>
</dbReference>
<dbReference type="InterPro" id="IPR003959">
    <property type="entry name" value="ATPase_AAA_core"/>
</dbReference>
<keyword evidence="1 3" id="KW-0547">Nucleotide-binding</keyword>
<sequence>MAEDAVIEELTAAVERSPDLAELRVHLATLLVERKRYAEALAHCSAVLAADAGHAGALVLLQQCSAGLAGGTMPTAPTEPTVPTGQTESPRAFDWTAAEKQVADIIKPAFVDESAEAVNENDFDAVQTTSIRLTDIAGMTDVKKQLELSLLGPIRNPELMKAFKVSARGGLLLYGPPGCGKSFIAKAVSGELGANFYQVGIADVLSRWLGESEHSIRAIFDNARRNAPCVLFFDEVDALGHRRSALSGSAGLRTVVNALLEEFDSATSNNDGVYVLGATNAPWDVDAALRRPGRFDRMIFVSLPDADARAAIMKLHLQDRPVEGINLASVAKRTEGFSGADLAHVCDTATQLAMAESLRSGQVRPVRMADIDDALAQIRPSTGPWFDTARNVVEFSNRDGTYDELAKYLRRNKLR</sequence>
<dbReference type="PROSITE" id="PS00674">
    <property type="entry name" value="AAA"/>
    <property type="match status" value="1"/>
</dbReference>
<dbReference type="InterPro" id="IPR027417">
    <property type="entry name" value="P-loop_NTPase"/>
</dbReference>
<organism evidence="5 6">
    <name type="scientific">Mycolicibacterium frederiksbergense</name>
    <dbReference type="NCBI Taxonomy" id="117567"/>
    <lineage>
        <taxon>Bacteria</taxon>
        <taxon>Bacillati</taxon>
        <taxon>Actinomycetota</taxon>
        <taxon>Actinomycetes</taxon>
        <taxon>Mycobacteriales</taxon>
        <taxon>Mycobacteriaceae</taxon>
        <taxon>Mycolicibacterium</taxon>
    </lineage>
</organism>
<dbReference type="Proteomes" id="UP001160130">
    <property type="component" value="Unassembled WGS sequence"/>
</dbReference>
<keyword evidence="6" id="KW-1185">Reference proteome</keyword>
<dbReference type="InterPro" id="IPR041569">
    <property type="entry name" value="AAA_lid_3"/>
</dbReference>
<dbReference type="RefSeq" id="WP_280833365.1">
    <property type="nucleotide sequence ID" value="NZ_JARXVE010000005.1"/>
</dbReference>
<dbReference type="InterPro" id="IPR011990">
    <property type="entry name" value="TPR-like_helical_dom_sf"/>
</dbReference>
<dbReference type="SMART" id="SM00382">
    <property type="entry name" value="AAA"/>
    <property type="match status" value="1"/>
</dbReference>